<evidence type="ECO:0000256" key="10">
    <source>
        <dbReference type="ARBA" id="ARBA00022989"/>
    </source>
</evidence>
<protein>
    <submittedName>
        <fullName evidence="19">Penicillin-binding protein</fullName>
    </submittedName>
</protein>
<dbReference type="InterPro" id="IPR001264">
    <property type="entry name" value="Glyco_trans_51"/>
</dbReference>
<keyword evidence="2" id="KW-0121">Carboxypeptidase</keyword>
<gene>
    <name evidence="19" type="ORF">HZY85_00685</name>
</gene>
<feature type="compositionally biased region" description="Basic and acidic residues" evidence="16">
    <location>
        <begin position="730"/>
        <end position="765"/>
    </location>
</feature>
<reference evidence="19 20" key="1">
    <citation type="submission" date="2020-07" db="EMBL/GenBank/DDBJ databases">
        <title>MOT database genomes.</title>
        <authorList>
            <person name="Joseph S."/>
            <person name="Aduse-Opoku J."/>
            <person name="Hashim A."/>
            <person name="Wade W."/>
            <person name="Curtis M."/>
        </authorList>
    </citation>
    <scope>NUCLEOTIDE SEQUENCE [LARGE SCALE GENOMIC DNA]</scope>
    <source>
        <strain evidence="19 20">CIP 106318</strain>
    </source>
</reference>
<dbReference type="Proteomes" id="UP000531840">
    <property type="component" value="Unassembled WGS sequence"/>
</dbReference>
<dbReference type="Gene3D" id="3.40.710.10">
    <property type="entry name" value="DD-peptidase/beta-lactamase superfamily"/>
    <property type="match status" value="1"/>
</dbReference>
<sequence length="782" mass="88354">MKIKSIKYQIMKYITLFIILSLAFFISLAIGFAANLVKDQKIMSYEEMKEEINNISENSDVYFSNGEKVATINYELMRKTIPLHEMGDNIKNAIIASEDSNFYSNNGIEYTSLIRATFNEATGKSNSGGSTITQQLVKNQLLDSSRSYERKAKEILLAIRVNRYFSKNEILEAYLNMAPFGKNKLGQNISGIETASMGIFGVKTMDLNIAQAAYLAGFVQSPFKYTPFNNNGDLRPDEELKYGFDRQKYVLDRMLTVKFITKTEYDEALKFDIKSSFINELYDERGDYPYIVNEVISSASEILAEQVAKENNDLDKFNTNTEFRNSLIEKSRIKFVTGGYKVKTTINKELYNKLEEAKNNYSGFISKNIKGNIEPMQIGATLIENKSGKILAFIGGNDYKKQQLNHATRTYRSPGSTIKPLLVYAPAIEKGYITPNSLLLDKRFNYNGWKPENFTKLEYGILSAKDALAKSLNLSTIRLYSAFLNEDPVAEYLQKMDFKNIIPSDHQTLAAAIGGLAYGFSVTENTNAFATFANEGKFQKAYIIEEISDNKNNIVYKYNKEAKQVYSKETSYLIVNMLNRVLSANGTAPDIAASLKFNISNIFVKTGTSEFNHDLWTVGGTKNITFGLWTGYDTPSEINGYQHAHNQWAYFMNVINDYDKVLVGANEKFEIPNTVKNIGVNPINNSKGSTIDLVPDGFYPLDNNKLLRKFGINVDNLTIKYLNSEEDSSDNDKNSSDKDSSDKIEDDKSDIKNDDKPTNSNKNEENVVIVKPSEIIIEENDE</sequence>
<dbReference type="InterPro" id="IPR036950">
    <property type="entry name" value="PBP_transglycosylase"/>
</dbReference>
<keyword evidence="1" id="KW-1003">Cell membrane</keyword>
<dbReference type="Gene3D" id="1.10.3810.10">
    <property type="entry name" value="Biosynthetic peptidoglycan transglycosylase-like"/>
    <property type="match status" value="1"/>
</dbReference>
<keyword evidence="9" id="KW-0573">Peptidoglycan synthesis</keyword>
<evidence type="ECO:0000256" key="9">
    <source>
        <dbReference type="ARBA" id="ARBA00022984"/>
    </source>
</evidence>
<dbReference type="InterPro" id="IPR050396">
    <property type="entry name" value="Glycosyltr_51/Transpeptidase"/>
</dbReference>
<evidence type="ECO:0000256" key="11">
    <source>
        <dbReference type="ARBA" id="ARBA00023136"/>
    </source>
</evidence>
<evidence type="ECO:0000256" key="5">
    <source>
        <dbReference type="ARBA" id="ARBA00022679"/>
    </source>
</evidence>
<feature type="region of interest" description="Disordered" evidence="16">
    <location>
        <begin position="725"/>
        <end position="782"/>
    </location>
</feature>
<dbReference type="PANTHER" id="PTHR32282:SF32">
    <property type="entry name" value="PENICILLIN-BINDING PROTEIN 2A"/>
    <property type="match status" value="1"/>
</dbReference>
<dbReference type="SUPFAM" id="SSF53955">
    <property type="entry name" value="Lysozyme-like"/>
    <property type="match status" value="1"/>
</dbReference>
<comment type="catalytic activity">
    <reaction evidence="15">
        <text>[GlcNAc-(1-&gt;4)-Mur2Ac(oyl-L-Ala-gamma-D-Glu-L-Lys-D-Ala-D-Ala)](n)-di-trans,octa-cis-undecaprenyl diphosphate + beta-D-GlcNAc-(1-&gt;4)-Mur2Ac(oyl-L-Ala-gamma-D-Glu-L-Lys-D-Ala-D-Ala)-di-trans,octa-cis-undecaprenyl diphosphate = [GlcNAc-(1-&gt;4)-Mur2Ac(oyl-L-Ala-gamma-D-Glu-L-Lys-D-Ala-D-Ala)](n+1)-di-trans,octa-cis-undecaprenyl diphosphate + di-trans,octa-cis-undecaprenyl diphosphate + H(+)</text>
        <dbReference type="Rhea" id="RHEA:23708"/>
        <dbReference type="Rhea" id="RHEA-COMP:9602"/>
        <dbReference type="Rhea" id="RHEA-COMP:9603"/>
        <dbReference type="ChEBI" id="CHEBI:15378"/>
        <dbReference type="ChEBI" id="CHEBI:58405"/>
        <dbReference type="ChEBI" id="CHEBI:60033"/>
        <dbReference type="ChEBI" id="CHEBI:78435"/>
        <dbReference type="EC" id="2.4.99.28"/>
    </reaction>
</comment>
<dbReference type="InterPro" id="IPR023346">
    <property type="entry name" value="Lysozyme-like_dom_sf"/>
</dbReference>
<evidence type="ECO:0000256" key="8">
    <source>
        <dbReference type="ARBA" id="ARBA00022960"/>
    </source>
</evidence>
<dbReference type="Pfam" id="PF00912">
    <property type="entry name" value="Transgly"/>
    <property type="match status" value="1"/>
</dbReference>
<evidence type="ECO:0000256" key="13">
    <source>
        <dbReference type="ARBA" id="ARBA00023316"/>
    </source>
</evidence>
<evidence type="ECO:0000256" key="6">
    <source>
        <dbReference type="ARBA" id="ARBA00022692"/>
    </source>
</evidence>
<evidence type="ECO:0000313" key="19">
    <source>
        <dbReference type="EMBL" id="NYS46711.1"/>
    </source>
</evidence>
<evidence type="ECO:0000256" key="1">
    <source>
        <dbReference type="ARBA" id="ARBA00022475"/>
    </source>
</evidence>
<evidence type="ECO:0000259" key="17">
    <source>
        <dbReference type="Pfam" id="PF00905"/>
    </source>
</evidence>
<dbReference type="PANTHER" id="PTHR32282">
    <property type="entry name" value="BINDING PROTEIN TRANSPEPTIDASE, PUTATIVE-RELATED"/>
    <property type="match status" value="1"/>
</dbReference>
<feature type="domain" description="Glycosyl transferase family 51" evidence="18">
    <location>
        <begin position="66"/>
        <end position="254"/>
    </location>
</feature>
<feature type="domain" description="Penicillin-binding protein transpeptidase" evidence="17">
    <location>
        <begin position="379"/>
        <end position="632"/>
    </location>
</feature>
<dbReference type="SUPFAM" id="SSF56601">
    <property type="entry name" value="beta-lactamase/transpeptidase-like"/>
    <property type="match status" value="1"/>
</dbReference>
<keyword evidence="13" id="KW-0961">Cell wall biogenesis/degradation</keyword>
<keyword evidence="10" id="KW-1133">Transmembrane helix</keyword>
<keyword evidence="12" id="KW-0511">Multifunctional enzyme</keyword>
<dbReference type="EMBL" id="JACBYF010000001">
    <property type="protein sequence ID" value="NYS46711.1"/>
    <property type="molecule type" value="Genomic_DNA"/>
</dbReference>
<keyword evidence="8" id="KW-0133">Cell shape</keyword>
<evidence type="ECO:0000256" key="7">
    <source>
        <dbReference type="ARBA" id="ARBA00022801"/>
    </source>
</evidence>
<comment type="catalytic activity">
    <reaction evidence="14">
        <text>Preferential cleavage: (Ac)2-L-Lys-D-Ala-|-D-Ala. Also transpeptidation of peptidyl-alanyl moieties that are N-acyl substituents of D-alanine.</text>
        <dbReference type="EC" id="3.4.16.4"/>
    </reaction>
</comment>
<proteinExistence type="predicted"/>
<keyword evidence="3" id="KW-0645">Protease</keyword>
<organism evidence="19 20">
    <name type="scientific">Gemelliphila palaticanis</name>
    <dbReference type="NCBI Taxonomy" id="81950"/>
    <lineage>
        <taxon>Bacteria</taxon>
        <taxon>Bacillati</taxon>
        <taxon>Bacillota</taxon>
        <taxon>Bacilli</taxon>
        <taxon>Bacillales</taxon>
        <taxon>Gemellaceae</taxon>
        <taxon>Gemelliphila</taxon>
    </lineage>
</organism>
<dbReference type="InterPro" id="IPR001460">
    <property type="entry name" value="PCN-bd_Tpept"/>
</dbReference>
<comment type="caution">
    <text evidence="19">The sequence shown here is derived from an EMBL/GenBank/DDBJ whole genome shotgun (WGS) entry which is preliminary data.</text>
</comment>
<keyword evidence="6" id="KW-0812">Transmembrane</keyword>
<keyword evidence="5" id="KW-0808">Transferase</keyword>
<keyword evidence="7" id="KW-0378">Hydrolase</keyword>
<evidence type="ECO:0000313" key="20">
    <source>
        <dbReference type="Proteomes" id="UP000531840"/>
    </source>
</evidence>
<evidence type="ECO:0000256" key="2">
    <source>
        <dbReference type="ARBA" id="ARBA00022645"/>
    </source>
</evidence>
<evidence type="ECO:0000259" key="18">
    <source>
        <dbReference type="Pfam" id="PF00912"/>
    </source>
</evidence>
<evidence type="ECO:0000256" key="12">
    <source>
        <dbReference type="ARBA" id="ARBA00023268"/>
    </source>
</evidence>
<accession>A0ABX2SY31</accession>
<keyword evidence="20" id="KW-1185">Reference proteome</keyword>
<evidence type="ECO:0000256" key="3">
    <source>
        <dbReference type="ARBA" id="ARBA00022670"/>
    </source>
</evidence>
<keyword evidence="11" id="KW-0472">Membrane</keyword>
<dbReference type="InterPro" id="IPR012338">
    <property type="entry name" value="Beta-lactam/transpept-like"/>
</dbReference>
<keyword evidence="4" id="KW-0328">Glycosyltransferase</keyword>
<evidence type="ECO:0000256" key="15">
    <source>
        <dbReference type="ARBA" id="ARBA00049902"/>
    </source>
</evidence>
<evidence type="ECO:0000256" key="16">
    <source>
        <dbReference type="SAM" id="MobiDB-lite"/>
    </source>
</evidence>
<dbReference type="RefSeq" id="WP_179939832.1">
    <property type="nucleotide sequence ID" value="NZ_JACBYF010000001.1"/>
</dbReference>
<name>A0ABX2SY31_9BACL</name>
<dbReference type="Pfam" id="PF00905">
    <property type="entry name" value="Transpeptidase"/>
    <property type="match status" value="1"/>
</dbReference>
<evidence type="ECO:0000256" key="4">
    <source>
        <dbReference type="ARBA" id="ARBA00022676"/>
    </source>
</evidence>
<evidence type="ECO:0000256" key="14">
    <source>
        <dbReference type="ARBA" id="ARBA00034000"/>
    </source>
</evidence>